<gene>
    <name evidence="1" type="ORF">IE53DRAFT_390006</name>
</gene>
<evidence type="ECO:0000313" key="2">
    <source>
        <dbReference type="Proteomes" id="UP000245626"/>
    </source>
</evidence>
<keyword evidence="1" id="KW-0689">Ribosomal protein</keyword>
<dbReference type="EMBL" id="KZ820325">
    <property type="protein sequence ID" value="PWN47841.1"/>
    <property type="molecule type" value="Genomic_DNA"/>
</dbReference>
<keyword evidence="1" id="KW-0687">Ribonucleoprotein</keyword>
<organism evidence="1 2">
    <name type="scientific">Violaceomyces palustris</name>
    <dbReference type="NCBI Taxonomy" id="1673888"/>
    <lineage>
        <taxon>Eukaryota</taxon>
        <taxon>Fungi</taxon>
        <taxon>Dikarya</taxon>
        <taxon>Basidiomycota</taxon>
        <taxon>Ustilaginomycotina</taxon>
        <taxon>Ustilaginomycetes</taxon>
        <taxon>Violaceomycetales</taxon>
        <taxon>Violaceomycetaceae</taxon>
        <taxon>Violaceomyces</taxon>
    </lineage>
</organism>
<evidence type="ECO:0000313" key="1">
    <source>
        <dbReference type="EMBL" id="PWN47841.1"/>
    </source>
</evidence>
<reference evidence="1 2" key="1">
    <citation type="journal article" date="2018" name="Mol. Biol. Evol.">
        <title>Broad Genomic Sampling Reveals a Smut Pathogenic Ancestry of the Fungal Clade Ustilaginomycotina.</title>
        <authorList>
            <person name="Kijpornyongpan T."/>
            <person name="Mondo S.J."/>
            <person name="Barry K."/>
            <person name="Sandor L."/>
            <person name="Lee J."/>
            <person name="Lipzen A."/>
            <person name="Pangilinan J."/>
            <person name="LaButti K."/>
            <person name="Hainaut M."/>
            <person name="Henrissat B."/>
            <person name="Grigoriev I.V."/>
            <person name="Spatafora J.W."/>
            <person name="Aime M.C."/>
        </authorList>
    </citation>
    <scope>NUCLEOTIDE SEQUENCE [LARGE SCALE GENOMIC DNA]</scope>
    <source>
        <strain evidence="1 2">SA 807</strain>
    </source>
</reference>
<proteinExistence type="predicted"/>
<sequence>MDYAKRRDAAYAAFSPDGTPLFENPDEELPALKAQEEKAQRVSSKREARQMRKRWGAPGKEEHKYSTALFKISPRKLKLLADQIGGQPIDHAILQMQFSAKRAAKRIKSTLALARDHAAAKGLDPRSLIVSEAWIGKGKYITRADLKGRARVGRKHHPFARMSIVLRPGKTWQQKELEKLEKARKRMRSIGDGGVVRTNKKIVNMFQRPGWAW</sequence>
<keyword evidence="2" id="KW-1185">Reference proteome</keyword>
<name>A0ACD0NPW1_9BASI</name>
<dbReference type="Proteomes" id="UP000245626">
    <property type="component" value="Unassembled WGS sequence"/>
</dbReference>
<accession>A0ACD0NPW1</accession>
<protein>
    <submittedName>
        <fullName evidence="1">Ribosomal protein L22</fullName>
    </submittedName>
</protein>